<dbReference type="Gene3D" id="2.40.400.10">
    <property type="entry name" value="Acetoacetate decarboxylase-like"/>
    <property type="match status" value="1"/>
</dbReference>
<gene>
    <name evidence="1" type="ORF">Kpho02_39110</name>
</gene>
<comment type="caution">
    <text evidence="1">The sequence shown here is derived from an EMBL/GenBank/DDBJ whole genome shotgun (WGS) entry which is preliminary data.</text>
</comment>
<name>A0A9W6V3U4_9ACTN</name>
<evidence type="ECO:0000313" key="2">
    <source>
        <dbReference type="Proteomes" id="UP001165041"/>
    </source>
</evidence>
<dbReference type="Pfam" id="PF09844">
    <property type="entry name" value="DUF2071"/>
    <property type="match status" value="1"/>
</dbReference>
<sequence length="251" mass="27253">MLPEPVTARAPRTVRPTLLSQDWRDVLFLHWPVHPAAVAPLLPAGTFPDVRNGTTWVGLVAFSMQRLGPGRTPLPYVGTFPEVNVRLYSVDGRGRRGVVFRSLDCPRLPAVLVAHAALGLPYRWSRTRWTVDGDALHLATRVRRAGGGGARCVLRARVGPRLERPGPLADFLTARWGLHTRTAGRTLYLPVEHPPWPLHQAQVEHLDETLLRAAGVDVSGPPASVLFSPGVSVRFGPGGAAASGPNRVSSW</sequence>
<protein>
    <recommendedName>
        <fullName evidence="3">DUF2071 domain-containing protein</fullName>
    </recommendedName>
</protein>
<reference evidence="1" key="1">
    <citation type="submission" date="2023-02" db="EMBL/GenBank/DDBJ databases">
        <title>Kitasatospora phosalacinea NBRC 14627.</title>
        <authorList>
            <person name="Ichikawa N."/>
            <person name="Sato H."/>
            <person name="Tonouchi N."/>
        </authorList>
    </citation>
    <scope>NUCLEOTIDE SEQUENCE</scope>
    <source>
        <strain evidence="1">NBRC 14627</strain>
    </source>
</reference>
<evidence type="ECO:0008006" key="3">
    <source>
        <dbReference type="Google" id="ProtNLM"/>
    </source>
</evidence>
<organism evidence="1 2">
    <name type="scientific">Kitasatospora phosalacinea</name>
    <dbReference type="NCBI Taxonomy" id="2065"/>
    <lineage>
        <taxon>Bacteria</taxon>
        <taxon>Bacillati</taxon>
        <taxon>Actinomycetota</taxon>
        <taxon>Actinomycetes</taxon>
        <taxon>Kitasatosporales</taxon>
        <taxon>Streptomycetaceae</taxon>
        <taxon>Kitasatospora</taxon>
    </lineage>
</organism>
<dbReference type="PANTHER" id="PTHR39186:SF1">
    <property type="entry name" value="DUF2071 DOMAIN-CONTAINING PROTEIN"/>
    <property type="match status" value="1"/>
</dbReference>
<accession>A0A9W6V3U4</accession>
<dbReference type="Proteomes" id="UP001165041">
    <property type="component" value="Unassembled WGS sequence"/>
</dbReference>
<proteinExistence type="predicted"/>
<dbReference type="InterPro" id="IPR018644">
    <property type="entry name" value="DUF2071"/>
</dbReference>
<dbReference type="AlphaFoldDB" id="A0A9W6V3U4"/>
<dbReference type="SUPFAM" id="SSF160104">
    <property type="entry name" value="Acetoacetate decarboxylase-like"/>
    <property type="match status" value="1"/>
</dbReference>
<dbReference type="PANTHER" id="PTHR39186">
    <property type="entry name" value="DUF2071 FAMILY PROTEIN"/>
    <property type="match status" value="1"/>
</dbReference>
<dbReference type="EMBL" id="BSSA01000012">
    <property type="protein sequence ID" value="GLW71612.1"/>
    <property type="molecule type" value="Genomic_DNA"/>
</dbReference>
<dbReference type="RefSeq" id="WP_285737365.1">
    <property type="nucleotide sequence ID" value="NZ_BSSA01000012.1"/>
</dbReference>
<evidence type="ECO:0000313" key="1">
    <source>
        <dbReference type="EMBL" id="GLW71612.1"/>
    </source>
</evidence>
<dbReference type="InterPro" id="IPR023375">
    <property type="entry name" value="ADC_dom_sf"/>
</dbReference>